<organism evidence="1 2">
    <name type="scientific">Limnoglobus roseus</name>
    <dbReference type="NCBI Taxonomy" id="2598579"/>
    <lineage>
        <taxon>Bacteria</taxon>
        <taxon>Pseudomonadati</taxon>
        <taxon>Planctomycetota</taxon>
        <taxon>Planctomycetia</taxon>
        <taxon>Gemmatales</taxon>
        <taxon>Gemmataceae</taxon>
        <taxon>Limnoglobus</taxon>
    </lineage>
</organism>
<sequence length="108" mass="11209">MAGKPGEGVQRLLATFGGTPASESRIAALVAGRGLPAGWADRETAGYVNDAGTAAFEIPLDQLTGAAGLHFAQDVWMLRPSVFEYVTLGDVAVVRLGWAEEPPSHGTS</sequence>
<keyword evidence="2" id="KW-1185">Reference proteome</keyword>
<dbReference type="RefSeq" id="WP_149112123.1">
    <property type="nucleotide sequence ID" value="NZ_CP042425.1"/>
</dbReference>
<protein>
    <submittedName>
        <fullName evidence="1">Uncharacterized protein</fullName>
    </submittedName>
</protein>
<dbReference type="AlphaFoldDB" id="A0A5C1AH87"/>
<name>A0A5C1AH87_9BACT</name>
<reference evidence="2" key="1">
    <citation type="submission" date="2019-08" db="EMBL/GenBank/DDBJ databases">
        <title>Limnoglobus roseus gen. nov., sp. nov., a novel freshwater planctomycete with a giant genome from the family Gemmataceae.</title>
        <authorList>
            <person name="Kulichevskaya I.S."/>
            <person name="Naumoff D.G."/>
            <person name="Miroshnikov K."/>
            <person name="Ivanova A."/>
            <person name="Philippov D.A."/>
            <person name="Hakobyan A."/>
            <person name="Rijpstra I.C."/>
            <person name="Sinninghe Damste J.S."/>
            <person name="Liesack W."/>
            <person name="Dedysh S.N."/>
        </authorList>
    </citation>
    <scope>NUCLEOTIDE SEQUENCE [LARGE SCALE GENOMIC DNA]</scope>
    <source>
        <strain evidence="2">PX52</strain>
    </source>
</reference>
<dbReference type="Proteomes" id="UP000324974">
    <property type="component" value="Chromosome"/>
</dbReference>
<dbReference type="EMBL" id="CP042425">
    <property type="protein sequence ID" value="QEL17527.1"/>
    <property type="molecule type" value="Genomic_DNA"/>
</dbReference>
<proteinExistence type="predicted"/>
<dbReference type="KEGG" id="lrs:PX52LOC_04517"/>
<gene>
    <name evidence="1" type="ORF">PX52LOC_04517</name>
</gene>
<accession>A0A5C1AH87</accession>
<evidence type="ECO:0000313" key="1">
    <source>
        <dbReference type="EMBL" id="QEL17527.1"/>
    </source>
</evidence>
<evidence type="ECO:0000313" key="2">
    <source>
        <dbReference type="Proteomes" id="UP000324974"/>
    </source>
</evidence>